<organism evidence="3 4">
    <name type="scientific">Sphaceloma murrayae</name>
    <dbReference type="NCBI Taxonomy" id="2082308"/>
    <lineage>
        <taxon>Eukaryota</taxon>
        <taxon>Fungi</taxon>
        <taxon>Dikarya</taxon>
        <taxon>Ascomycota</taxon>
        <taxon>Pezizomycotina</taxon>
        <taxon>Dothideomycetes</taxon>
        <taxon>Dothideomycetidae</taxon>
        <taxon>Myriangiales</taxon>
        <taxon>Elsinoaceae</taxon>
        <taxon>Sphaceloma</taxon>
    </lineage>
</organism>
<feature type="region of interest" description="Disordered" evidence="1">
    <location>
        <begin position="228"/>
        <end position="256"/>
    </location>
</feature>
<feature type="region of interest" description="Disordered" evidence="1">
    <location>
        <begin position="165"/>
        <end position="188"/>
    </location>
</feature>
<keyword evidence="2" id="KW-0732">Signal</keyword>
<evidence type="ECO:0000313" key="4">
    <source>
        <dbReference type="Proteomes" id="UP000243797"/>
    </source>
</evidence>
<protein>
    <submittedName>
        <fullName evidence="3">Uncharacterized protein</fullName>
    </submittedName>
</protein>
<feature type="signal peptide" evidence="2">
    <location>
        <begin position="1"/>
        <end position="18"/>
    </location>
</feature>
<gene>
    <name evidence="3" type="ORF">CAC42_232</name>
</gene>
<evidence type="ECO:0000256" key="1">
    <source>
        <dbReference type="SAM" id="MobiDB-lite"/>
    </source>
</evidence>
<accession>A0A2K1QMX7</accession>
<dbReference type="OrthoDB" id="3942222at2759"/>
<evidence type="ECO:0000313" key="3">
    <source>
        <dbReference type="EMBL" id="PNS16498.1"/>
    </source>
</evidence>
<dbReference type="AlphaFoldDB" id="A0A2K1QMX7"/>
<evidence type="ECO:0000256" key="2">
    <source>
        <dbReference type="SAM" id="SignalP"/>
    </source>
</evidence>
<keyword evidence="4" id="KW-1185">Reference proteome</keyword>
<proteinExistence type="predicted"/>
<feature type="region of interest" description="Disordered" evidence="1">
    <location>
        <begin position="277"/>
        <end position="309"/>
    </location>
</feature>
<name>A0A2K1QMX7_9PEZI</name>
<feature type="compositionally biased region" description="Basic residues" evidence="1">
    <location>
        <begin position="286"/>
        <end position="295"/>
    </location>
</feature>
<sequence length="309" mass="32971">MLFSTSLFVALLAATAEAVPQFQPRGCNQGQKATDVATIKQQITHPVIFCNWFLSLKRTRYPPIRAFPNDPGSDAGFTRFSNACQCIAKKRQSQQGAKAKTKPRSVKIACTQKAKNLLIKEIKQPLKFCNFWDEVSWREVSPFGKYLTNVQVYNACRCYINPATTSSTTTSESTTSTTTSETTTTTTSTTTTTTTDLIVIPTTTSESSSTTTTSTTTTDLIVIPTTTSTTTTDSTTTTTTSETTTTTPTTTTTTTTTSDLPVAVSTLSLASPSATVSSVGGGALKKMSKLKARGRKYSEAGKAAAELAA</sequence>
<reference evidence="3 4" key="1">
    <citation type="submission" date="2017-06" db="EMBL/GenBank/DDBJ databases">
        <title>Draft genome sequence of a variant of Elsinoe murrayae.</title>
        <authorList>
            <person name="Cheng Q."/>
        </authorList>
    </citation>
    <scope>NUCLEOTIDE SEQUENCE [LARGE SCALE GENOMIC DNA]</scope>
    <source>
        <strain evidence="3 4">CQ-2017a</strain>
    </source>
</reference>
<dbReference type="EMBL" id="NKHZ01000057">
    <property type="protein sequence ID" value="PNS16498.1"/>
    <property type="molecule type" value="Genomic_DNA"/>
</dbReference>
<feature type="compositionally biased region" description="Low complexity" evidence="1">
    <location>
        <begin position="300"/>
        <end position="309"/>
    </location>
</feature>
<feature type="chain" id="PRO_5014449112" evidence="2">
    <location>
        <begin position="19"/>
        <end position="309"/>
    </location>
</feature>
<dbReference type="Proteomes" id="UP000243797">
    <property type="component" value="Unassembled WGS sequence"/>
</dbReference>
<dbReference type="InParanoid" id="A0A2K1QMX7"/>
<comment type="caution">
    <text evidence="3">The sequence shown here is derived from an EMBL/GenBank/DDBJ whole genome shotgun (WGS) entry which is preliminary data.</text>
</comment>
<dbReference type="STRING" id="2082308.A0A2K1QMX7"/>